<evidence type="ECO:0000256" key="1">
    <source>
        <dbReference type="SAM" id="MobiDB-lite"/>
    </source>
</evidence>
<dbReference type="AlphaFoldDB" id="A0A0J9VSF6"/>
<dbReference type="GeneID" id="28961626"/>
<dbReference type="Proteomes" id="UP000009097">
    <property type="component" value="Unassembled WGS sequence"/>
</dbReference>
<dbReference type="VEuPathDB" id="FungiDB:FOXG_20920"/>
<organism evidence="2 3">
    <name type="scientific">Fusarium oxysporum f. sp. lycopersici (strain 4287 / CBS 123668 / FGSC 9935 / NRRL 34936)</name>
    <name type="common">Fusarium vascular wilt of tomato</name>
    <dbReference type="NCBI Taxonomy" id="426428"/>
    <lineage>
        <taxon>Eukaryota</taxon>
        <taxon>Fungi</taxon>
        <taxon>Dikarya</taxon>
        <taxon>Ascomycota</taxon>
        <taxon>Pezizomycotina</taxon>
        <taxon>Sordariomycetes</taxon>
        <taxon>Hypocreomycetidae</taxon>
        <taxon>Hypocreales</taxon>
        <taxon>Nectriaceae</taxon>
        <taxon>Fusarium</taxon>
        <taxon>Fusarium oxysporum species complex</taxon>
    </lineage>
</organism>
<evidence type="ECO:0000313" key="2">
    <source>
        <dbReference type="EMBL" id="KNB13783.1"/>
    </source>
</evidence>
<accession>A0A0J9VSF6</accession>
<dbReference type="RefSeq" id="XP_018251828.1">
    <property type="nucleotide sequence ID" value="XM_018401246.1"/>
</dbReference>
<reference evidence="2" key="2">
    <citation type="journal article" date="2010" name="Nature">
        <title>Comparative genomics reveals mobile pathogenicity chromosomes in Fusarium.</title>
        <authorList>
            <person name="Ma L.J."/>
            <person name="van der Does H.C."/>
            <person name="Borkovich K.A."/>
            <person name="Coleman J.J."/>
            <person name="Daboussi M.J."/>
            <person name="Di Pietro A."/>
            <person name="Dufresne M."/>
            <person name="Freitag M."/>
            <person name="Grabherr M."/>
            <person name="Henrissat B."/>
            <person name="Houterman P.M."/>
            <person name="Kang S."/>
            <person name="Shim W.B."/>
            <person name="Woloshuk C."/>
            <person name="Xie X."/>
            <person name="Xu J.R."/>
            <person name="Antoniw J."/>
            <person name="Baker S.E."/>
            <person name="Bluhm B.H."/>
            <person name="Breakspear A."/>
            <person name="Brown D.W."/>
            <person name="Butchko R.A."/>
            <person name="Chapman S."/>
            <person name="Coulson R."/>
            <person name="Coutinho P.M."/>
            <person name="Danchin E.G."/>
            <person name="Diener A."/>
            <person name="Gale L.R."/>
            <person name="Gardiner D.M."/>
            <person name="Goff S."/>
            <person name="Hammond-Kosack K.E."/>
            <person name="Hilburn K."/>
            <person name="Hua-Van A."/>
            <person name="Jonkers W."/>
            <person name="Kazan K."/>
            <person name="Kodira C.D."/>
            <person name="Koehrsen M."/>
            <person name="Kumar L."/>
            <person name="Lee Y.H."/>
            <person name="Li L."/>
            <person name="Manners J.M."/>
            <person name="Miranda-Saavedra D."/>
            <person name="Mukherjee M."/>
            <person name="Park G."/>
            <person name="Park J."/>
            <person name="Park S.Y."/>
            <person name="Proctor R.H."/>
            <person name="Regev A."/>
            <person name="Ruiz-Roldan M.C."/>
            <person name="Sain D."/>
            <person name="Sakthikumar S."/>
            <person name="Sykes S."/>
            <person name="Schwartz D.C."/>
            <person name="Turgeon B.G."/>
            <person name="Wapinski I."/>
            <person name="Yoder O."/>
            <person name="Young S."/>
            <person name="Zeng Q."/>
            <person name="Zhou S."/>
            <person name="Galagan J."/>
            <person name="Cuomo C.A."/>
            <person name="Kistler H.C."/>
            <person name="Rep M."/>
        </authorList>
    </citation>
    <scope>NUCLEOTIDE SEQUENCE [LARGE SCALE GENOMIC DNA]</scope>
    <source>
        <strain evidence="2">4287</strain>
    </source>
</reference>
<gene>
    <name evidence="2" type="ORF">FOXG_20920</name>
</gene>
<dbReference type="KEGG" id="fox:FOXG_20920"/>
<reference evidence="2" key="1">
    <citation type="submission" date="2007-04" db="EMBL/GenBank/DDBJ databases">
        <authorList>
            <consortium name="The Broad Institute Genome Sequencing Platform"/>
            <person name="Birren B."/>
            <person name="Lander E."/>
            <person name="Galagan J."/>
            <person name="Nusbaum C."/>
            <person name="Devon K."/>
            <person name="Ma L.-J."/>
            <person name="Jaffe D."/>
            <person name="Butler J."/>
            <person name="Alvarez P."/>
            <person name="Gnerre S."/>
            <person name="Grabherr M."/>
            <person name="Kleber M."/>
            <person name="Mauceli E."/>
            <person name="Brockman W."/>
            <person name="MacCallum I.A."/>
            <person name="Young S."/>
            <person name="LaButti K."/>
            <person name="DeCaprio D."/>
            <person name="Crawford M."/>
            <person name="Koehrsen M."/>
            <person name="Engels R."/>
            <person name="Montgomery P."/>
            <person name="Pearson M."/>
            <person name="Howarth C."/>
            <person name="Larson L."/>
            <person name="White J."/>
            <person name="O'Leary S."/>
            <person name="Kodira C."/>
            <person name="Zeng Q."/>
            <person name="Yandava C."/>
            <person name="Alvarado L."/>
            <person name="Kistler C."/>
            <person name="Shim W.-B."/>
            <person name="Kang S."/>
            <person name="Woloshuk C."/>
        </authorList>
    </citation>
    <scope>NUCLEOTIDE SEQUENCE</scope>
    <source>
        <strain evidence="2">4287</strain>
    </source>
</reference>
<name>A0A0J9VSF6_FUSO4</name>
<proteinExistence type="predicted"/>
<feature type="region of interest" description="Disordered" evidence="1">
    <location>
        <begin position="1"/>
        <end position="21"/>
    </location>
</feature>
<evidence type="ECO:0000313" key="3">
    <source>
        <dbReference type="Proteomes" id="UP000009097"/>
    </source>
</evidence>
<dbReference type="EMBL" id="DS231713">
    <property type="protein sequence ID" value="KNB13783.1"/>
    <property type="molecule type" value="Genomic_DNA"/>
</dbReference>
<sequence length="112" mass="13067">MEIERSSATDVNDPQRVKEGMTEDCENADDRDAFLQLLRYELPSFGVDGSWRDLSPWEDERCGVCVEDQCRHDIYKYEHRGSPCVQVFIKEYPTTPIFLRELLSNPKLHVTV</sequence>
<protein>
    <submittedName>
        <fullName evidence="2">Uncharacterized protein</fullName>
    </submittedName>
</protein>